<dbReference type="Proteomes" id="UP001162483">
    <property type="component" value="Unassembled WGS sequence"/>
</dbReference>
<protein>
    <submittedName>
        <fullName evidence="1">Uncharacterized protein</fullName>
    </submittedName>
</protein>
<organism evidence="1 2">
    <name type="scientific">Staurois parvus</name>
    <dbReference type="NCBI Taxonomy" id="386267"/>
    <lineage>
        <taxon>Eukaryota</taxon>
        <taxon>Metazoa</taxon>
        <taxon>Chordata</taxon>
        <taxon>Craniata</taxon>
        <taxon>Vertebrata</taxon>
        <taxon>Euteleostomi</taxon>
        <taxon>Amphibia</taxon>
        <taxon>Batrachia</taxon>
        <taxon>Anura</taxon>
        <taxon>Neobatrachia</taxon>
        <taxon>Ranoidea</taxon>
        <taxon>Ranidae</taxon>
        <taxon>Staurois</taxon>
    </lineage>
</organism>
<accession>A0ABN9BAC0</accession>
<dbReference type="EMBL" id="CATNWA010003112">
    <property type="protein sequence ID" value="CAI9544543.1"/>
    <property type="molecule type" value="Genomic_DNA"/>
</dbReference>
<name>A0ABN9BAC0_9NEOB</name>
<keyword evidence="2" id="KW-1185">Reference proteome</keyword>
<proteinExistence type="predicted"/>
<comment type="caution">
    <text evidence="1">The sequence shown here is derived from an EMBL/GenBank/DDBJ whole genome shotgun (WGS) entry which is preliminary data.</text>
</comment>
<reference evidence="1" key="1">
    <citation type="submission" date="2023-05" db="EMBL/GenBank/DDBJ databases">
        <authorList>
            <person name="Stuckert A."/>
        </authorList>
    </citation>
    <scope>NUCLEOTIDE SEQUENCE</scope>
</reference>
<evidence type="ECO:0000313" key="1">
    <source>
        <dbReference type="EMBL" id="CAI9544543.1"/>
    </source>
</evidence>
<sequence>MIRHSREHVSTALESSAGVLYTIESTLCIALGDVRLGCSCLAMETNSMKLSNHCCCANLKATHWRSLAIDSADSCRLQQELTLLCHFAWPTTSWPSCSCSQLLPLCYNTTNS</sequence>
<gene>
    <name evidence="1" type="ORF">SPARVUS_LOCUS2495500</name>
</gene>
<evidence type="ECO:0000313" key="2">
    <source>
        <dbReference type="Proteomes" id="UP001162483"/>
    </source>
</evidence>